<feature type="region of interest" description="Disordered" evidence="1">
    <location>
        <begin position="515"/>
        <end position="534"/>
    </location>
</feature>
<sequence length="587" mass="64993">MENSTTRKRKNNERSLLQTSSNSYSQSSFFNNGSHPHSTSYSQQSFSPPSLSSSSSFQSTFIPQDWGTVISQQLGRVLSGIVWYIWGLILGTLMILRPLFSFFLAIAAILLLLGAVTRSLSIFKSEVQLRIVCKVPLMSYVITCPSGLDTSDPTMLHVPNFADLVNKQAASYELIADSLNSLNPGFIQKKLAGKKTRKRDKIKKLLLGRKSNSGEDAGNVGDSVEGDDDTDEQDPHGLVANSQQGGPPLPLLLKRAELAVVDLKVLVKHSSLRDEPKMLLVDQLQAFHTRAKMTSRQLQFLQARANGCLDGLVIRNVYLTVELDRLEQHQKLLAREGGRVGVWDKVLDLFSAGHGKSNHIVLNRNTIAYQAGFKQTNLQIAASERKLQQLYQSSMDDARNHIRDLILQAQEVLQSLDKLDTILSAIHEIATQETRQQNQAHEETLAQLWSRFGGNRLEREFYRENLDLLRNMESQRKATVGQIQAVLWKLTDFEAEIGILREKIVDATVDATADEGPQVVMGPSGSGSDSSGGYGGLGTMSLKAHIQQIDLVTSRLKDRSFLADGMVKTQAGKIQDLTEDVPESPTP</sequence>
<feature type="region of interest" description="Disordered" evidence="1">
    <location>
        <begin position="211"/>
        <end position="246"/>
    </location>
</feature>
<keyword evidence="4" id="KW-1185">Reference proteome</keyword>
<gene>
    <name evidence="3" type="ORF">BGZ80_009701</name>
</gene>
<organism evidence="3 4">
    <name type="scientific">Entomortierella chlamydospora</name>
    <dbReference type="NCBI Taxonomy" id="101097"/>
    <lineage>
        <taxon>Eukaryota</taxon>
        <taxon>Fungi</taxon>
        <taxon>Fungi incertae sedis</taxon>
        <taxon>Mucoromycota</taxon>
        <taxon>Mortierellomycotina</taxon>
        <taxon>Mortierellomycetes</taxon>
        <taxon>Mortierellales</taxon>
        <taxon>Mortierellaceae</taxon>
        <taxon>Entomortierella</taxon>
    </lineage>
</organism>
<evidence type="ECO:0000256" key="2">
    <source>
        <dbReference type="SAM" id="Phobius"/>
    </source>
</evidence>
<feature type="compositionally biased region" description="Basic residues" evidence="1">
    <location>
        <begin position="1"/>
        <end position="11"/>
    </location>
</feature>
<keyword evidence="2" id="KW-0472">Membrane</keyword>
<feature type="transmembrane region" description="Helical" evidence="2">
    <location>
        <begin position="102"/>
        <end position="120"/>
    </location>
</feature>
<protein>
    <submittedName>
        <fullName evidence="3">Uncharacterized protein</fullName>
    </submittedName>
</protein>
<keyword evidence="2" id="KW-1133">Transmembrane helix</keyword>
<evidence type="ECO:0000313" key="4">
    <source>
        <dbReference type="Proteomes" id="UP000703661"/>
    </source>
</evidence>
<feature type="transmembrane region" description="Helical" evidence="2">
    <location>
        <begin position="77"/>
        <end position="96"/>
    </location>
</feature>
<dbReference type="EMBL" id="JAAAID010000604">
    <property type="protein sequence ID" value="KAG0015694.1"/>
    <property type="molecule type" value="Genomic_DNA"/>
</dbReference>
<dbReference type="Proteomes" id="UP000703661">
    <property type="component" value="Unassembled WGS sequence"/>
</dbReference>
<dbReference type="AlphaFoldDB" id="A0A9P6MW41"/>
<evidence type="ECO:0000313" key="3">
    <source>
        <dbReference type="EMBL" id="KAG0015694.1"/>
    </source>
</evidence>
<dbReference type="OrthoDB" id="4179406at2759"/>
<evidence type="ECO:0000256" key="1">
    <source>
        <dbReference type="SAM" id="MobiDB-lite"/>
    </source>
</evidence>
<keyword evidence="2" id="KW-0812">Transmembrane</keyword>
<feature type="compositionally biased region" description="Low complexity" evidence="1">
    <location>
        <begin position="15"/>
        <end position="47"/>
    </location>
</feature>
<accession>A0A9P6MW41</accession>
<comment type="caution">
    <text evidence="3">The sequence shown here is derived from an EMBL/GenBank/DDBJ whole genome shotgun (WGS) entry which is preliminary data.</text>
</comment>
<name>A0A9P6MW41_9FUNG</name>
<proteinExistence type="predicted"/>
<feature type="region of interest" description="Disordered" evidence="1">
    <location>
        <begin position="1"/>
        <end position="47"/>
    </location>
</feature>
<reference evidence="3" key="1">
    <citation type="journal article" date="2020" name="Fungal Divers.">
        <title>Resolving the Mortierellaceae phylogeny through synthesis of multi-gene phylogenetics and phylogenomics.</title>
        <authorList>
            <person name="Vandepol N."/>
            <person name="Liber J."/>
            <person name="Desiro A."/>
            <person name="Na H."/>
            <person name="Kennedy M."/>
            <person name="Barry K."/>
            <person name="Grigoriev I.V."/>
            <person name="Miller A.N."/>
            <person name="O'Donnell K."/>
            <person name="Stajich J.E."/>
            <person name="Bonito G."/>
        </authorList>
    </citation>
    <scope>NUCLEOTIDE SEQUENCE</scope>
    <source>
        <strain evidence="3">NRRL 2769</strain>
    </source>
</reference>